<protein>
    <submittedName>
        <fullName evidence="2">Glutamyl-tRNA reductase</fullName>
    </submittedName>
</protein>
<dbReference type="AlphaFoldDB" id="A0ABD5RV44"/>
<evidence type="ECO:0000313" key="2">
    <source>
        <dbReference type="EMBL" id="MFC6723077.1"/>
    </source>
</evidence>
<reference evidence="2 3" key="1">
    <citation type="journal article" date="2019" name="Int. J. Syst. Evol. Microbiol.">
        <title>The Global Catalogue of Microorganisms (GCM) 10K type strain sequencing project: providing services to taxonomists for standard genome sequencing and annotation.</title>
        <authorList>
            <consortium name="The Broad Institute Genomics Platform"/>
            <consortium name="The Broad Institute Genome Sequencing Center for Infectious Disease"/>
            <person name="Wu L."/>
            <person name="Ma J."/>
        </authorList>
    </citation>
    <scope>NUCLEOTIDE SEQUENCE [LARGE SCALE GENOMIC DNA]</scope>
    <source>
        <strain evidence="2 3">NBRC 111368</strain>
    </source>
</reference>
<feature type="domain" description="Tetrapyrrole biosynthesis glutamyl-tRNA reductase dimerisation" evidence="1">
    <location>
        <begin position="27"/>
        <end position="98"/>
    </location>
</feature>
<dbReference type="EMBL" id="JBHSWU010000003">
    <property type="protein sequence ID" value="MFC6723077.1"/>
    <property type="molecule type" value="Genomic_DNA"/>
</dbReference>
<accession>A0ABD5RV44</accession>
<name>A0ABD5RV44_9EURY</name>
<dbReference type="InterPro" id="IPR015896">
    <property type="entry name" value="4pyrrol_synth_GluRdtase_dimer"/>
</dbReference>
<dbReference type="SUPFAM" id="SSF69075">
    <property type="entry name" value="Glutamyl tRNA-reductase dimerization domain"/>
    <property type="match status" value="1"/>
</dbReference>
<keyword evidence="3" id="KW-1185">Reference proteome</keyword>
<sequence length="100" mass="11314">MRPEPPAELSLTAEIDGIDPEMVRQLIRRRADDLKRRELQKAFDQLEARGTLTPEERRIIAQMATNIVDQILAAPESAVEDISEYEPGTVRTVIELFGPD</sequence>
<evidence type="ECO:0000313" key="3">
    <source>
        <dbReference type="Proteomes" id="UP001596328"/>
    </source>
</evidence>
<evidence type="ECO:0000259" key="1">
    <source>
        <dbReference type="Pfam" id="PF00745"/>
    </source>
</evidence>
<gene>
    <name evidence="2" type="ORF">ACFQE1_01455</name>
</gene>
<dbReference type="InterPro" id="IPR036453">
    <property type="entry name" value="GluRdtase_dimer_dom_sf"/>
</dbReference>
<organism evidence="2 3">
    <name type="scientific">Halobium palmae</name>
    <dbReference type="NCBI Taxonomy" id="1776492"/>
    <lineage>
        <taxon>Archaea</taxon>
        <taxon>Methanobacteriati</taxon>
        <taxon>Methanobacteriota</taxon>
        <taxon>Stenosarchaea group</taxon>
        <taxon>Halobacteria</taxon>
        <taxon>Halobacteriales</taxon>
        <taxon>Haloferacaceae</taxon>
        <taxon>Halobium</taxon>
    </lineage>
</organism>
<dbReference type="Pfam" id="PF00745">
    <property type="entry name" value="GlutR_dimer"/>
    <property type="match status" value="1"/>
</dbReference>
<proteinExistence type="predicted"/>
<dbReference type="Proteomes" id="UP001596328">
    <property type="component" value="Unassembled WGS sequence"/>
</dbReference>
<comment type="caution">
    <text evidence="2">The sequence shown here is derived from an EMBL/GenBank/DDBJ whole genome shotgun (WGS) entry which is preliminary data.</text>
</comment>